<feature type="transmembrane region" description="Helical" evidence="1">
    <location>
        <begin position="12"/>
        <end position="35"/>
    </location>
</feature>
<organism evidence="2 3">
    <name type="scientific">Olsenella uli (strain ATCC 49627 / DSM 7084 / CCUG 31166 / CIP 109912 / JCM 12494 / LMG 11480 / NCIMB 702895 / VPI D76D-27C)</name>
    <name type="common">Lactobacillus uli</name>
    <dbReference type="NCBI Taxonomy" id="633147"/>
    <lineage>
        <taxon>Bacteria</taxon>
        <taxon>Bacillati</taxon>
        <taxon>Actinomycetota</taxon>
        <taxon>Coriobacteriia</taxon>
        <taxon>Coriobacteriales</taxon>
        <taxon>Atopobiaceae</taxon>
        <taxon>Olsenella</taxon>
    </lineage>
</organism>
<gene>
    <name evidence="2" type="ordered locus">Olsu_1019</name>
</gene>
<accession>E1QVH7</accession>
<dbReference type="eggNOG" id="ENOG50345GR">
    <property type="taxonomic scope" value="Bacteria"/>
</dbReference>
<reference evidence="2 3" key="1">
    <citation type="journal article" date="2010" name="Stand. Genomic Sci.">
        <title>Complete genome sequence of Olsenella uli type strain (VPI D76D-27C).</title>
        <authorList>
            <person name="Goker M."/>
            <person name="Held B."/>
            <person name="Lucas S."/>
            <person name="Nolan M."/>
            <person name="Yasawong M."/>
            <person name="Glavina Del Rio T."/>
            <person name="Tice H."/>
            <person name="Cheng J.F."/>
            <person name="Bruce D."/>
            <person name="Detter J.C."/>
            <person name="Tapia R."/>
            <person name="Han C."/>
            <person name="Goodwin L."/>
            <person name="Pitluck S."/>
            <person name="Liolios K."/>
            <person name="Ivanova N."/>
            <person name="Mavromatis K."/>
            <person name="Mikhailova N."/>
            <person name="Pati A."/>
            <person name="Chen A."/>
            <person name="Palaniappan K."/>
            <person name="Land M."/>
            <person name="Hauser L."/>
            <person name="Chang Y.J."/>
            <person name="Jeffries C.D."/>
            <person name="Rohde M."/>
            <person name="Sikorski J."/>
            <person name="Pukall R."/>
            <person name="Woyke T."/>
            <person name="Bristow J."/>
            <person name="Eisen J.A."/>
            <person name="Markowitz V."/>
            <person name="Hugenholtz P."/>
            <person name="Kyrpides N.C."/>
            <person name="Klenk H.P."/>
            <person name="Lapidus A."/>
        </authorList>
    </citation>
    <scope>NUCLEOTIDE SEQUENCE [LARGE SCALE GENOMIC DNA]</scope>
    <source>
        <strain evidence="3">ATCC 49627 / DSM 7084 / CIP 109912 / JCM 12494 / NCIMB 702895 / VPI D76D-27C</strain>
    </source>
</reference>
<feature type="transmembrane region" description="Helical" evidence="1">
    <location>
        <begin position="47"/>
        <end position="72"/>
    </location>
</feature>
<dbReference type="Proteomes" id="UP000000333">
    <property type="component" value="Chromosome"/>
</dbReference>
<dbReference type="KEGG" id="ols:Olsu_1019"/>
<keyword evidence="1" id="KW-0472">Membrane</keyword>
<sequence length="173" mass="18944">MPMKWSTRFVKAALLNILTACVLCALCEWLAIYVWKQAPADVIAAGWSWPMFAINFVVAWACATVIGMVPYIPDAGFAFGMRHAKPSDGAKFGLWVNAYINTWYAVILNIVMTLLDSVVLGGAPVFPVLFIGWAQSIIPVWVACYIVTFLTQGPIESLARTVCSDPAPEGDMH</sequence>
<feature type="transmembrane region" description="Helical" evidence="1">
    <location>
        <begin position="92"/>
        <end position="115"/>
    </location>
</feature>
<dbReference type="OrthoDB" id="3192723at2"/>
<name>E1QVH7_OLSUV</name>
<proteinExistence type="predicted"/>
<dbReference type="PATRIC" id="fig|633147.7.peg.527"/>
<dbReference type="EMBL" id="CP002106">
    <property type="protein sequence ID" value="ADK68130.1"/>
    <property type="molecule type" value="Genomic_DNA"/>
</dbReference>
<keyword evidence="3" id="KW-1185">Reference proteome</keyword>
<dbReference type="AlphaFoldDB" id="E1QVH7"/>
<dbReference type="HOGENOM" id="CLU_1546074_0_0_11"/>
<dbReference type="RefSeq" id="WP_013251882.1">
    <property type="nucleotide sequence ID" value="NC_014363.1"/>
</dbReference>
<keyword evidence="1" id="KW-1133">Transmembrane helix</keyword>
<protein>
    <recommendedName>
        <fullName evidence="4">DUF2798 domain-containing protein</fullName>
    </recommendedName>
</protein>
<dbReference type="GeneID" id="78512440"/>
<evidence type="ECO:0000313" key="3">
    <source>
        <dbReference type="Proteomes" id="UP000000333"/>
    </source>
</evidence>
<evidence type="ECO:0008006" key="4">
    <source>
        <dbReference type="Google" id="ProtNLM"/>
    </source>
</evidence>
<evidence type="ECO:0000313" key="2">
    <source>
        <dbReference type="EMBL" id="ADK68130.1"/>
    </source>
</evidence>
<keyword evidence="1" id="KW-0812">Transmembrane</keyword>
<feature type="transmembrane region" description="Helical" evidence="1">
    <location>
        <begin position="127"/>
        <end position="150"/>
    </location>
</feature>
<evidence type="ECO:0000256" key="1">
    <source>
        <dbReference type="SAM" id="Phobius"/>
    </source>
</evidence>